<feature type="transmembrane region" description="Helical" evidence="1">
    <location>
        <begin position="157"/>
        <end position="181"/>
    </location>
</feature>
<feature type="transmembrane region" description="Helical" evidence="1">
    <location>
        <begin position="201"/>
        <end position="222"/>
    </location>
</feature>
<protein>
    <submittedName>
        <fullName evidence="2">Uncharacterized protein</fullName>
    </submittedName>
</protein>
<name>A0A4R6YMK4_9GAMM</name>
<dbReference type="AlphaFoldDB" id="A0A4R6YMK4"/>
<proteinExistence type="predicted"/>
<keyword evidence="1" id="KW-1133">Transmembrane helix</keyword>
<keyword evidence="1" id="KW-0812">Transmembrane</keyword>
<dbReference type="Proteomes" id="UP000295293">
    <property type="component" value="Unassembled WGS sequence"/>
</dbReference>
<dbReference type="EMBL" id="SNZH01000019">
    <property type="protein sequence ID" value="TDR38678.1"/>
    <property type="molecule type" value="Genomic_DNA"/>
</dbReference>
<evidence type="ECO:0000256" key="1">
    <source>
        <dbReference type="SAM" id="Phobius"/>
    </source>
</evidence>
<keyword evidence="1" id="KW-0472">Membrane</keyword>
<organism evidence="2 3">
    <name type="scientific">Tahibacter aquaticus</name>
    <dbReference type="NCBI Taxonomy" id="520092"/>
    <lineage>
        <taxon>Bacteria</taxon>
        <taxon>Pseudomonadati</taxon>
        <taxon>Pseudomonadota</taxon>
        <taxon>Gammaproteobacteria</taxon>
        <taxon>Lysobacterales</taxon>
        <taxon>Rhodanobacteraceae</taxon>
        <taxon>Tahibacter</taxon>
    </lineage>
</organism>
<keyword evidence="3" id="KW-1185">Reference proteome</keyword>
<sequence length="306" mass="34681">MLALLVLLNIAAWDIRTAPQQHAGVIPLYQHQQDGVTQYTDLKPDSFYYRSIWYSWAVALFTGFVLPFIVAYLLPWLWHRRKHLMRGIWRALDSRKKRALATCVVLFVVLNILAWDIKTSPFEVAGPITLYQHKMEADGTAPYTQLWPSKIVYQNPWLTYGWAIFVGFVLPFAPVVLPWLWRRFRHGPGRSTSSSLQGSKVGAALGTLTLLIAFNVLAWNWAESSEKGKLLIVLEERVARENVGFQRYDATYYSGIAPGIRFPDVGTSVLASFFVGEILPFLLAIALFRRRQPPALPLPPVAGAPR</sequence>
<accession>A0A4R6YMK4</accession>
<gene>
    <name evidence="2" type="ORF">DFR29_1196</name>
</gene>
<feature type="transmembrane region" description="Helical" evidence="1">
    <location>
        <begin position="53"/>
        <end position="78"/>
    </location>
</feature>
<reference evidence="2 3" key="1">
    <citation type="submission" date="2019-03" db="EMBL/GenBank/DDBJ databases">
        <title>Genomic Encyclopedia of Type Strains, Phase IV (KMG-IV): sequencing the most valuable type-strain genomes for metagenomic binning, comparative biology and taxonomic classification.</title>
        <authorList>
            <person name="Goeker M."/>
        </authorList>
    </citation>
    <scope>NUCLEOTIDE SEQUENCE [LARGE SCALE GENOMIC DNA]</scope>
    <source>
        <strain evidence="2 3">DSM 21667</strain>
    </source>
</reference>
<evidence type="ECO:0000313" key="2">
    <source>
        <dbReference type="EMBL" id="TDR38678.1"/>
    </source>
</evidence>
<feature type="transmembrane region" description="Helical" evidence="1">
    <location>
        <begin position="269"/>
        <end position="288"/>
    </location>
</feature>
<dbReference type="RefSeq" id="WP_133821223.1">
    <property type="nucleotide sequence ID" value="NZ_SNZH01000019.1"/>
</dbReference>
<feature type="transmembrane region" description="Helical" evidence="1">
    <location>
        <begin position="99"/>
        <end position="117"/>
    </location>
</feature>
<comment type="caution">
    <text evidence="2">The sequence shown here is derived from an EMBL/GenBank/DDBJ whole genome shotgun (WGS) entry which is preliminary data.</text>
</comment>
<evidence type="ECO:0000313" key="3">
    <source>
        <dbReference type="Proteomes" id="UP000295293"/>
    </source>
</evidence>